<protein>
    <recommendedName>
        <fullName evidence="2">RING-type E3 ubiquitin transferase</fullName>
        <ecNumber evidence="2">2.3.2.27</ecNumber>
    </recommendedName>
</protein>
<reference evidence="8 9" key="1">
    <citation type="journal article" date="2018" name="Mol. Plant">
        <title>The genome of Artemisia annua provides insight into the evolution of Asteraceae family and artemisinin biosynthesis.</title>
        <authorList>
            <person name="Shen Q."/>
            <person name="Zhang L."/>
            <person name="Liao Z."/>
            <person name="Wang S."/>
            <person name="Yan T."/>
            <person name="Shi P."/>
            <person name="Liu M."/>
            <person name="Fu X."/>
            <person name="Pan Q."/>
            <person name="Wang Y."/>
            <person name="Lv Z."/>
            <person name="Lu X."/>
            <person name="Zhang F."/>
            <person name="Jiang W."/>
            <person name="Ma Y."/>
            <person name="Chen M."/>
            <person name="Hao X."/>
            <person name="Li L."/>
            <person name="Tang Y."/>
            <person name="Lv G."/>
            <person name="Zhou Y."/>
            <person name="Sun X."/>
            <person name="Brodelius P.E."/>
            <person name="Rose J.K.C."/>
            <person name="Tang K."/>
        </authorList>
    </citation>
    <scope>NUCLEOTIDE SEQUENCE [LARGE SCALE GENOMIC DNA]</scope>
    <source>
        <strain evidence="9">cv. Huhao1</strain>
        <tissue evidence="8">Leaf</tissue>
    </source>
</reference>
<dbReference type="InterPro" id="IPR013083">
    <property type="entry name" value="Znf_RING/FYVE/PHD"/>
</dbReference>
<dbReference type="EC" id="2.3.2.27" evidence="2"/>
<dbReference type="InterPro" id="IPR001841">
    <property type="entry name" value="Znf_RING"/>
</dbReference>
<dbReference type="SUPFAM" id="SSF57850">
    <property type="entry name" value="RING/U-box"/>
    <property type="match status" value="1"/>
</dbReference>
<feature type="domain" description="RING-type" evidence="7">
    <location>
        <begin position="35"/>
        <end position="75"/>
    </location>
</feature>
<keyword evidence="5" id="KW-0862">Zinc</keyword>
<dbReference type="GO" id="GO:0008270">
    <property type="term" value="F:zinc ion binding"/>
    <property type="evidence" value="ECO:0007669"/>
    <property type="project" value="UniProtKB-KW"/>
</dbReference>
<dbReference type="OrthoDB" id="8062037at2759"/>
<dbReference type="PROSITE" id="PS50089">
    <property type="entry name" value="ZF_RING_2"/>
    <property type="match status" value="1"/>
</dbReference>
<dbReference type="GO" id="GO:0016567">
    <property type="term" value="P:protein ubiquitination"/>
    <property type="evidence" value="ECO:0007669"/>
    <property type="project" value="TreeGrafter"/>
</dbReference>
<evidence type="ECO:0000256" key="3">
    <source>
        <dbReference type="ARBA" id="ARBA00022723"/>
    </source>
</evidence>
<comment type="catalytic activity">
    <reaction evidence="1">
        <text>S-ubiquitinyl-[E2 ubiquitin-conjugating enzyme]-L-cysteine + [acceptor protein]-L-lysine = [E2 ubiquitin-conjugating enzyme]-L-cysteine + N(6)-ubiquitinyl-[acceptor protein]-L-lysine.</text>
        <dbReference type="EC" id="2.3.2.27"/>
    </reaction>
</comment>
<evidence type="ECO:0000313" key="9">
    <source>
        <dbReference type="Proteomes" id="UP000245207"/>
    </source>
</evidence>
<keyword evidence="3" id="KW-0479">Metal-binding</keyword>
<organism evidence="8 9">
    <name type="scientific">Artemisia annua</name>
    <name type="common">Sweet wormwood</name>
    <dbReference type="NCBI Taxonomy" id="35608"/>
    <lineage>
        <taxon>Eukaryota</taxon>
        <taxon>Viridiplantae</taxon>
        <taxon>Streptophyta</taxon>
        <taxon>Embryophyta</taxon>
        <taxon>Tracheophyta</taxon>
        <taxon>Spermatophyta</taxon>
        <taxon>Magnoliopsida</taxon>
        <taxon>eudicotyledons</taxon>
        <taxon>Gunneridae</taxon>
        <taxon>Pentapetalae</taxon>
        <taxon>asterids</taxon>
        <taxon>campanulids</taxon>
        <taxon>Asterales</taxon>
        <taxon>Asteraceae</taxon>
        <taxon>Asteroideae</taxon>
        <taxon>Anthemideae</taxon>
        <taxon>Artemisiinae</taxon>
        <taxon>Artemisia</taxon>
    </lineage>
</organism>
<keyword evidence="9" id="KW-1185">Reference proteome</keyword>
<dbReference type="PANTHER" id="PTHR15710:SF235">
    <property type="entry name" value="RING-H2 FINGER PROTEIN ATL79-LIKE"/>
    <property type="match status" value="1"/>
</dbReference>
<accession>A0A2U1L796</accession>
<evidence type="ECO:0000256" key="4">
    <source>
        <dbReference type="ARBA" id="ARBA00022771"/>
    </source>
</evidence>
<evidence type="ECO:0000313" key="8">
    <source>
        <dbReference type="EMBL" id="PWA44863.1"/>
    </source>
</evidence>
<sequence>MVGIALYDRHKKNQQSKVAIEALREVTSAPEDEDCLICLMEYGGGEGKEMSCKHMYHKDCIHKWLGVNATCSVYQYHTPIGDDDYDHDSTTKEWVIERFSEGGRA</sequence>
<gene>
    <name evidence="8" type="ORF">CTI12_AA522830</name>
</gene>
<dbReference type="GO" id="GO:0061630">
    <property type="term" value="F:ubiquitin protein ligase activity"/>
    <property type="evidence" value="ECO:0007669"/>
    <property type="project" value="UniProtKB-EC"/>
</dbReference>
<evidence type="ECO:0000259" key="7">
    <source>
        <dbReference type="PROSITE" id="PS50089"/>
    </source>
</evidence>
<comment type="caution">
    <text evidence="8">The sequence shown here is derived from an EMBL/GenBank/DDBJ whole genome shotgun (WGS) entry which is preliminary data.</text>
</comment>
<evidence type="ECO:0000256" key="5">
    <source>
        <dbReference type="ARBA" id="ARBA00022833"/>
    </source>
</evidence>
<evidence type="ECO:0000256" key="6">
    <source>
        <dbReference type="PROSITE-ProRule" id="PRU00175"/>
    </source>
</evidence>
<evidence type="ECO:0000256" key="2">
    <source>
        <dbReference type="ARBA" id="ARBA00012483"/>
    </source>
</evidence>
<dbReference type="Gene3D" id="3.30.40.10">
    <property type="entry name" value="Zinc/RING finger domain, C3HC4 (zinc finger)"/>
    <property type="match status" value="1"/>
</dbReference>
<dbReference type="PANTHER" id="PTHR15710">
    <property type="entry name" value="E3 UBIQUITIN-PROTEIN LIGASE PRAJA"/>
    <property type="match status" value="1"/>
</dbReference>
<dbReference type="EMBL" id="PKPP01011060">
    <property type="protein sequence ID" value="PWA44863.1"/>
    <property type="molecule type" value="Genomic_DNA"/>
</dbReference>
<evidence type="ECO:0000256" key="1">
    <source>
        <dbReference type="ARBA" id="ARBA00000900"/>
    </source>
</evidence>
<keyword evidence="4 6" id="KW-0863">Zinc-finger</keyword>
<dbReference type="AlphaFoldDB" id="A0A2U1L796"/>
<proteinExistence type="predicted"/>
<dbReference type="GO" id="GO:0005737">
    <property type="term" value="C:cytoplasm"/>
    <property type="evidence" value="ECO:0007669"/>
    <property type="project" value="TreeGrafter"/>
</dbReference>
<dbReference type="Proteomes" id="UP000245207">
    <property type="component" value="Unassembled WGS sequence"/>
</dbReference>
<dbReference type="Pfam" id="PF13639">
    <property type="entry name" value="zf-RING_2"/>
    <property type="match status" value="1"/>
</dbReference>
<name>A0A2U1L796_ARTAN</name>